<accession>A0ABY5TMP2</accession>
<evidence type="ECO:0000313" key="11">
    <source>
        <dbReference type="EMBL" id="UVW35042.1"/>
    </source>
</evidence>
<comment type="pathway">
    <text evidence="1 9">Cofactor biosynthesis; ubiquinone biosynthesis.</text>
</comment>
<reference evidence="11" key="1">
    <citation type="submission" date="2022-08" db="EMBL/GenBank/DDBJ databases">
        <title>Catabolic pathway analysis in culturable SAR92 clade bacteria reveals their overlooked roles in DMSP degradation in coastal seas.</title>
        <authorList>
            <person name="He X."/>
            <person name="Zhang X."/>
            <person name="Zhang Y."/>
        </authorList>
    </citation>
    <scope>NUCLEOTIDE SEQUENCE</scope>
    <source>
        <strain evidence="11">H455</strain>
    </source>
</reference>
<keyword evidence="3 9" id="KW-0831">Ubiquinone biosynthesis</keyword>
<dbReference type="EMBL" id="CP103416">
    <property type="protein sequence ID" value="UVW35042.1"/>
    <property type="molecule type" value="Genomic_DNA"/>
</dbReference>
<comment type="similarity">
    <text evidence="9">Belongs to the COQ7 family.</text>
</comment>
<dbReference type="InterPro" id="IPR009078">
    <property type="entry name" value="Ferritin-like_SF"/>
</dbReference>
<dbReference type="EC" id="1.14.99.60" evidence="9"/>
<dbReference type="PANTHER" id="PTHR11237:SF4">
    <property type="entry name" value="5-DEMETHOXYUBIQUINONE HYDROXYLASE, MITOCHONDRIAL"/>
    <property type="match status" value="1"/>
</dbReference>
<proteinExistence type="inferred from homology"/>
<dbReference type="Proteomes" id="UP001059934">
    <property type="component" value="Chromosome"/>
</dbReference>
<keyword evidence="8 9" id="KW-0472">Membrane</keyword>
<dbReference type="Pfam" id="PF03232">
    <property type="entry name" value="COQ7"/>
    <property type="match status" value="1"/>
</dbReference>
<comment type="function">
    <text evidence="9">Catalyzes the hydroxylation of 2-nonaprenyl-3-methyl-6-methoxy-1,4-benzoquinol during ubiquinone biosynthesis.</text>
</comment>
<evidence type="ECO:0000256" key="5">
    <source>
        <dbReference type="ARBA" id="ARBA00023002"/>
    </source>
</evidence>
<dbReference type="PANTHER" id="PTHR11237">
    <property type="entry name" value="COENZYME Q10 BIOSYNTHESIS PROTEIN 7"/>
    <property type="match status" value="1"/>
</dbReference>
<comment type="subcellular location">
    <subcellularLocation>
        <location evidence="9">Cell membrane</location>
        <topology evidence="9">Peripheral membrane protein</topology>
    </subcellularLocation>
</comment>
<feature type="binding site" evidence="9">
    <location>
        <position position="179"/>
    </location>
    <ligand>
        <name>Fe cation</name>
        <dbReference type="ChEBI" id="CHEBI:24875"/>
        <label>2</label>
    </ligand>
</feature>
<dbReference type="InterPro" id="IPR011566">
    <property type="entry name" value="Ubq_synth_Coq7"/>
</dbReference>
<evidence type="ECO:0000256" key="9">
    <source>
        <dbReference type="HAMAP-Rule" id="MF_01658"/>
    </source>
</evidence>
<feature type="binding site" evidence="9">
    <location>
        <position position="95"/>
    </location>
    <ligand>
        <name>Fe cation</name>
        <dbReference type="ChEBI" id="CHEBI:24875"/>
        <label>2</label>
    </ligand>
</feature>
<feature type="compositionally biased region" description="Basic and acidic residues" evidence="10">
    <location>
        <begin position="37"/>
        <end position="51"/>
    </location>
</feature>
<evidence type="ECO:0000256" key="7">
    <source>
        <dbReference type="ARBA" id="ARBA00023033"/>
    </source>
</evidence>
<evidence type="ECO:0000256" key="3">
    <source>
        <dbReference type="ARBA" id="ARBA00022688"/>
    </source>
</evidence>
<feature type="region of interest" description="Disordered" evidence="10">
    <location>
        <begin position="27"/>
        <end position="51"/>
    </location>
</feature>
<keyword evidence="7 9" id="KW-0503">Monooxygenase</keyword>
<keyword evidence="5 9" id="KW-0560">Oxidoreductase</keyword>
<comment type="catalytic activity">
    <reaction evidence="9">
        <text>a 5-methoxy-2-methyl-3-(all-trans-polyprenyl)benzene-1,4-diol + AH2 + O2 = a 3-demethylubiquinol + A + H2O</text>
        <dbReference type="Rhea" id="RHEA:50908"/>
        <dbReference type="Rhea" id="RHEA-COMP:10859"/>
        <dbReference type="Rhea" id="RHEA-COMP:10914"/>
        <dbReference type="ChEBI" id="CHEBI:13193"/>
        <dbReference type="ChEBI" id="CHEBI:15377"/>
        <dbReference type="ChEBI" id="CHEBI:15379"/>
        <dbReference type="ChEBI" id="CHEBI:17499"/>
        <dbReference type="ChEBI" id="CHEBI:84167"/>
        <dbReference type="ChEBI" id="CHEBI:84422"/>
        <dbReference type="EC" id="1.14.99.60"/>
    </reaction>
</comment>
<comment type="cofactor">
    <cofactor evidence="9">
        <name>Fe cation</name>
        <dbReference type="ChEBI" id="CHEBI:24875"/>
    </cofactor>
    <text evidence="9">Binds 2 iron ions per subunit.</text>
</comment>
<dbReference type="SUPFAM" id="SSF47240">
    <property type="entry name" value="Ferritin-like"/>
    <property type="match status" value="1"/>
</dbReference>
<dbReference type="HAMAP" id="MF_01658">
    <property type="entry name" value="COQ7"/>
    <property type="match status" value="1"/>
</dbReference>
<evidence type="ECO:0000256" key="8">
    <source>
        <dbReference type="ARBA" id="ARBA00023136"/>
    </source>
</evidence>
<evidence type="ECO:0000256" key="1">
    <source>
        <dbReference type="ARBA" id="ARBA00004749"/>
    </source>
</evidence>
<name>A0ABY5TMP2_9GAMM</name>
<feature type="binding site" evidence="9">
    <location>
        <position position="147"/>
    </location>
    <ligand>
        <name>Fe cation</name>
        <dbReference type="ChEBI" id="CHEBI:24875"/>
        <label>2</label>
    </ligand>
</feature>
<dbReference type="InterPro" id="IPR012347">
    <property type="entry name" value="Ferritin-like"/>
</dbReference>
<evidence type="ECO:0000256" key="6">
    <source>
        <dbReference type="ARBA" id="ARBA00023004"/>
    </source>
</evidence>
<gene>
    <name evidence="9 11" type="primary">coq7</name>
    <name evidence="11" type="ORF">NYF23_00200</name>
</gene>
<dbReference type="Gene3D" id="1.20.1260.10">
    <property type="match status" value="1"/>
</dbReference>
<keyword evidence="4 9" id="KW-0479">Metal-binding</keyword>
<feature type="binding site" evidence="9">
    <location>
        <position position="179"/>
    </location>
    <ligand>
        <name>Fe cation</name>
        <dbReference type="ChEBI" id="CHEBI:24875"/>
        <label>1</label>
    </ligand>
</feature>
<feature type="binding site" evidence="9">
    <location>
        <position position="65"/>
    </location>
    <ligand>
        <name>Fe cation</name>
        <dbReference type="ChEBI" id="CHEBI:24875"/>
        <label>1</label>
    </ligand>
</feature>
<keyword evidence="2 9" id="KW-1003">Cell membrane</keyword>
<feature type="binding site" evidence="9">
    <location>
        <position position="182"/>
    </location>
    <ligand>
        <name>Fe cation</name>
        <dbReference type="ChEBI" id="CHEBI:24875"/>
        <label>2</label>
    </ligand>
</feature>
<dbReference type="NCBIfam" id="NF033656">
    <property type="entry name" value="DMQ_monoox_COQ7"/>
    <property type="match status" value="1"/>
</dbReference>
<feature type="binding site" evidence="9">
    <location>
        <position position="98"/>
    </location>
    <ligand>
        <name>Fe cation</name>
        <dbReference type="ChEBI" id="CHEBI:24875"/>
        <label>1</label>
    </ligand>
</feature>
<evidence type="ECO:0000313" key="12">
    <source>
        <dbReference type="Proteomes" id="UP001059934"/>
    </source>
</evidence>
<evidence type="ECO:0000256" key="2">
    <source>
        <dbReference type="ARBA" id="ARBA00022475"/>
    </source>
</evidence>
<dbReference type="InterPro" id="IPR047809">
    <property type="entry name" value="COQ7_proteobact"/>
</dbReference>
<keyword evidence="6 9" id="KW-0408">Iron</keyword>
<organism evidence="11 12">
    <name type="scientific">SAR92 clade bacterium H455</name>
    <dbReference type="NCBI Taxonomy" id="2974818"/>
    <lineage>
        <taxon>Bacteria</taxon>
        <taxon>Pseudomonadati</taxon>
        <taxon>Pseudomonadota</taxon>
        <taxon>Gammaproteobacteria</taxon>
        <taxon>Cellvibrionales</taxon>
        <taxon>Porticoccaceae</taxon>
        <taxon>SAR92 clade</taxon>
    </lineage>
</organism>
<dbReference type="CDD" id="cd01042">
    <property type="entry name" value="DMQH"/>
    <property type="match status" value="1"/>
</dbReference>
<evidence type="ECO:0000256" key="10">
    <source>
        <dbReference type="SAM" id="MobiDB-lite"/>
    </source>
</evidence>
<sequence length="216" mass="23391">MSQSKLKLSVFDHFIVQADQALRTIAGSAPTPQRSSPAKDRVEGQLSEQERKHAAGLMRVNHAGEVCAQALYQGQALTAKLPEVGEQMEAAAAEEVDHLAWCEERINQLDGSTSLLNPVWYAASFGIGAAAGLISDKLSLGFVAATEEQVCNHLQEHLDQLPEDDHKSRAVIEQMLVDEKHHAESALDAGGYPFPTPVKKLMTMVSGAMTASSYRI</sequence>
<keyword evidence="12" id="KW-1185">Reference proteome</keyword>
<protein>
    <recommendedName>
        <fullName evidence="9">3-demethoxyubiquinol 3-hydroxylase</fullName>
        <shortName evidence="9">DMQ hydroxylase</shortName>
        <ecNumber evidence="9">1.14.99.60</ecNumber>
    </recommendedName>
    <alternativeName>
        <fullName evidence="9">2-nonaprenyl-3-methyl-6-methoxy-1,4-benzoquinol hydroxylase</fullName>
    </alternativeName>
</protein>
<evidence type="ECO:0000256" key="4">
    <source>
        <dbReference type="ARBA" id="ARBA00022723"/>
    </source>
</evidence>
<dbReference type="GO" id="GO:0004497">
    <property type="term" value="F:monooxygenase activity"/>
    <property type="evidence" value="ECO:0007669"/>
    <property type="project" value="UniProtKB-KW"/>
</dbReference>
<feature type="binding site" evidence="9">
    <location>
        <position position="95"/>
    </location>
    <ligand>
        <name>Fe cation</name>
        <dbReference type="ChEBI" id="CHEBI:24875"/>
        <label>1</label>
    </ligand>
</feature>